<dbReference type="RefSeq" id="WP_275119634.1">
    <property type="nucleotide sequence ID" value="NZ_JAOTPO010000012.1"/>
</dbReference>
<reference evidence="1" key="1">
    <citation type="submission" date="2024-05" db="EMBL/GenBank/DDBJ databases">
        <title>Alkalihalobacillus sp. strain MEB203 novel alkaliphilic bacterium from Lonar Lake, India.</title>
        <authorList>
            <person name="Joshi A."/>
            <person name="Thite S."/>
            <person name="Mengade P."/>
        </authorList>
    </citation>
    <scope>NUCLEOTIDE SEQUENCE</scope>
    <source>
        <strain evidence="1">MEB 203</strain>
    </source>
</reference>
<dbReference type="Proteomes" id="UP001148125">
    <property type="component" value="Unassembled WGS sequence"/>
</dbReference>
<comment type="caution">
    <text evidence="1">The sequence shown here is derived from an EMBL/GenBank/DDBJ whole genome shotgun (WGS) entry which is preliminary data.</text>
</comment>
<dbReference type="InterPro" id="IPR025716">
    <property type="entry name" value="Post-transcriptional_regulator"/>
</dbReference>
<protein>
    <submittedName>
        <fullName evidence="1">Post-transcriptional regulator</fullName>
    </submittedName>
</protein>
<sequence length="100" mass="11857">MKQQFEVWKDDVMPALQSKVEEFQMLGYNKATVDHLWKSVMYKLRKKKEYIHLHEFVNVILTLRAPEYMNYLTVENYNAADWFANEGVIEELVGEGISKP</sequence>
<keyword evidence="2" id="KW-1185">Reference proteome</keyword>
<accession>A0ABT5VHU0</accession>
<evidence type="ECO:0000313" key="2">
    <source>
        <dbReference type="Proteomes" id="UP001148125"/>
    </source>
</evidence>
<organism evidence="1 2">
    <name type="scientific">Alkalihalobacterium chitinilyticum</name>
    <dbReference type="NCBI Taxonomy" id="2980103"/>
    <lineage>
        <taxon>Bacteria</taxon>
        <taxon>Bacillati</taxon>
        <taxon>Bacillota</taxon>
        <taxon>Bacilli</taxon>
        <taxon>Bacillales</taxon>
        <taxon>Bacillaceae</taxon>
        <taxon>Alkalihalobacterium</taxon>
    </lineage>
</organism>
<gene>
    <name evidence="1" type="ORF">N7Z68_16825</name>
</gene>
<dbReference type="EMBL" id="JAOTPO010000012">
    <property type="protein sequence ID" value="MDE5415028.1"/>
    <property type="molecule type" value="Genomic_DNA"/>
</dbReference>
<proteinExistence type="predicted"/>
<dbReference type="Pfam" id="PF13797">
    <property type="entry name" value="Post_transc_reg"/>
    <property type="match status" value="1"/>
</dbReference>
<evidence type="ECO:0000313" key="1">
    <source>
        <dbReference type="EMBL" id="MDE5415028.1"/>
    </source>
</evidence>
<name>A0ABT5VHU0_9BACI</name>